<feature type="compositionally biased region" description="Low complexity" evidence="1">
    <location>
        <begin position="1465"/>
        <end position="1475"/>
    </location>
</feature>
<comment type="caution">
    <text evidence="9">The sequence shown here is derived from an EMBL/GenBank/DDBJ whole genome shotgun (WGS) entry which is preliminary data.</text>
</comment>
<dbReference type="InterPro" id="IPR013610">
    <property type="entry name" value="ArdC_N"/>
</dbReference>
<feature type="compositionally biased region" description="Acidic residues" evidence="1">
    <location>
        <begin position="1476"/>
        <end position="1492"/>
    </location>
</feature>
<organism evidence="9 10">
    <name type="scientific">Hominifimenecus microfluidus</name>
    <dbReference type="NCBI Taxonomy" id="2885348"/>
    <lineage>
        <taxon>Bacteria</taxon>
        <taxon>Bacillati</taxon>
        <taxon>Bacillota</taxon>
        <taxon>Clostridia</taxon>
        <taxon>Lachnospirales</taxon>
        <taxon>Lachnospiraceae</taxon>
        <taxon>Hominifimenecus</taxon>
    </lineage>
</organism>
<feature type="domain" description="IrrE N-terminal-like" evidence="2">
    <location>
        <begin position="417"/>
        <end position="485"/>
    </location>
</feature>
<feature type="domain" description="YodL-like" evidence="4">
    <location>
        <begin position="1908"/>
        <end position="2006"/>
    </location>
</feature>
<dbReference type="Pfam" id="PF06114">
    <property type="entry name" value="Peptidase_M78"/>
    <property type="match status" value="1"/>
</dbReference>
<sequence>MSEVFSILLHNRQRYEQGKEGLWFSLPTTTEKLQEALREIGISADNPQDFFLYDYRSPQERPSKLPRDLVLSADVDELNFLAARLEKLDAAELAELNAALTSPQSDFRSIGQIIDYPDNVDYYVHLPDVTGTGQLGDYYLNRSGMVDMPEEWKAGIFLPRFGLHIANTEHGVFTDYGYLVKSGDEWQRVHEGQPVPEKYRVMAYPAPEILRDEAPARTVQPEAAPTAEAAAPPPVVPIILNSQNSADRMKEITDRLETGIQELFESERYKAYLTSMAKFHSYSFNNTLLIAMQGGQLVAGYNKWRDDFHRNVKRGEKGIKILAPAPYKVKKEMPKLDEQGQPVMDKDGKPLTEVQETQVPAFKIVSVFDVSQTEGEPLPSIGVDELAGNVEQYEDFFKALEQTSPVPMAFEDIPGGSHGYYHLTEKRIAIQENMSELQTLKTAIHEIAHAKLHAIDPDAPVTKQADRPDSRTREVQAESVAYAVCQHYGLDTSDYSFGYVAGWSSGKDLKELRASLETIRATAHELITTIDGHLAELQQQRQAQQAVEQIVEPTVEQAAEQPAPDSVFSKLPPEQQQEMTDSVKTMLQTLIDADVKSTGEVTQGTLDAIQTQGFVLSSDRTLQRAEAQEAAYRLESGNILFIQTSENGFDYTVYGPDYKEIDGGQLDNTEYSLSEARDEIFSGIAPQGHVTETITGDALEDFQEAAEQANAISVQPEPQPWNGIDGLLNNKPIMPEATPTERANALIDWAERDGQRMGNEERRLIVEYAETVGDTDKVIELINRLCEQGYEMQHGHMDDFVRSQIESEIAVAKAEQQTALDPAAEPVVTILFTESPHLEMGQQMPLHEADALFARLDAEHRGGGYYDKTDFRIDFTFQGEPHSYSGRQDFGDRDGSLIEHIREYQTFYLNDEKWKDHLTRQGGPEAWAEDHASREAFLTEIIPYMELHCNLSRLEQEAQTRLASSDTLTPEETAYYGALVDYAMECRPLLNHGEPLPEMPKLTDFDQSLQDYKAQVEAEIAQEAADAGMTVEEYAAAGYEAPAQPQEVKEPPQQEAPEQQTKEPAASDYYYSINEGAARRAKEMNSFSDYKPGSATAEYRHYVDKAFALAQEQKKRVDPMYHEKIDSLLDTYARKLAANMNHGYEIDARVPSILIAGGSNFPVRQKEKQNAARDSNMQEWQYIQGLLDKIRSTGMGGIRQDDPQAIPKLQKKLAGLEKAQETMKAVNAYYRKHGTLDGCPHLSPENIENLKADMASGWHYEKKPFQSWELSNNNAEIRRVRQRIESLTRANEVAYVGWEFDGGHVEANRDQGRLQVFFDGKPEADARQQLKEHGFRWAPSVGAWQRLLNDNAYYASDRIACIQPLSGIKPTELQRNSSREQRAQMAQEQAEPDYFYRVHANPRSDSRENLYMLQAYIPQDNGRAKIGDILYVGTPERCRELMDQLNTGELTQEAVKELYAKEQEQPTQEPTPEQEPGQEPEPEQEPVQEPEPETAPAQEVTSDTEPQAAPAKPLTELQKKALEIADRYKDLPLQAKIDVIAQAFGCKTGEIHTSPCTGKWRGTSDMTIRFDNGASLFIGNHLTPKAKTVKVQTECVNRTLVQYNPEIVKATKEAALPALLQREAKDNEIAAQKGLKPYTLLNVEFNEGADEKTGGYIGWYYVTLAVDGKICTHLETGLNHDIASGKVSDTPTRADYYPAGALKEADVDYVFNNVGFSSASTLYTVPLRDDVRERAEKTLAERSAAAPEASREWGFYIIPDLKTWATNAEQQTPIEHFATFEEAKARFDELRSQPYNSEAKDLNTDGRPYAHLTLGMESKDGMSAADILHVRAGQNYLVEDFTRMERLRSDPVVLESLSRVAQEIGFDRVRPYVVENGSYKAMPDMPFTQWENPYFTVDPPAQEQGDTFTIYQLKGGPETRDYRFEAYESLQEAGLAVDRQNYDLIYTAPLDGKTTLEDIYRTFNLDRPADFTGHSLSVSDVVVLNRSGKEEAHYCDSFGFTPVPEFFLQREKQLTPRELLTGESIQTPRGSFLVTDMSREQLEAAGYGFHHQSEDGKYLIMGNGTDAFAIPAQQESPIKAAEMTTEQNYNMIDGVLNNAPTMSELEAKAKAGEQISLFDVAEAAKAEAQKPKQPQRPAQKQKKPSIRAQLKAAKEEQQKKPPQREKAQELEV</sequence>
<evidence type="ECO:0000259" key="6">
    <source>
        <dbReference type="Pfam" id="PF18830"/>
    </source>
</evidence>
<evidence type="ECO:0000259" key="7">
    <source>
        <dbReference type="Pfam" id="PF18840"/>
    </source>
</evidence>
<feature type="domain" description="N-terminal" evidence="3">
    <location>
        <begin position="247"/>
        <end position="368"/>
    </location>
</feature>
<evidence type="ECO:0000313" key="10">
    <source>
        <dbReference type="Proteomes" id="UP001198182"/>
    </source>
</evidence>
<feature type="domain" description="DUF4316" evidence="5">
    <location>
        <begin position="2075"/>
        <end position="2120"/>
    </location>
</feature>
<dbReference type="InterPro" id="IPR025923">
    <property type="entry name" value="YodL-like_dom"/>
</dbReference>
<feature type="region of interest" description="Disordered" evidence="1">
    <location>
        <begin position="2124"/>
        <end position="2172"/>
    </location>
</feature>
<dbReference type="Pfam" id="PF07275">
    <property type="entry name" value="ArdA"/>
    <property type="match status" value="1"/>
</dbReference>
<dbReference type="Pfam" id="PF14191">
    <property type="entry name" value="YodL"/>
    <property type="match status" value="1"/>
</dbReference>
<accession>A0AAE3E9N5</accession>
<dbReference type="RefSeq" id="WP_331466040.1">
    <property type="nucleotide sequence ID" value="NZ_JAJEQR010000013.1"/>
</dbReference>
<dbReference type="Pfam" id="PF18842">
    <property type="entry name" value="LPD26"/>
    <property type="match status" value="1"/>
</dbReference>
<proteinExistence type="predicted"/>
<dbReference type="Pfam" id="PF18830">
    <property type="entry name" value="LPD16"/>
    <property type="match status" value="1"/>
</dbReference>
<dbReference type="Pfam" id="PF08401">
    <property type="entry name" value="ArdcN"/>
    <property type="match status" value="1"/>
</dbReference>
<name>A0AAE3E9N5_9FIRM</name>
<feature type="compositionally biased region" description="Low complexity" evidence="1">
    <location>
        <begin position="1053"/>
        <end position="1066"/>
    </location>
</feature>
<evidence type="ECO:0000259" key="3">
    <source>
        <dbReference type="Pfam" id="PF08401"/>
    </source>
</evidence>
<evidence type="ECO:0000259" key="5">
    <source>
        <dbReference type="Pfam" id="PF14195"/>
    </source>
</evidence>
<dbReference type="Pfam" id="PF18840">
    <property type="entry name" value="LPD25"/>
    <property type="match status" value="1"/>
</dbReference>
<feature type="domain" description="Large polyvalent protein-associated" evidence="6">
    <location>
        <begin position="626"/>
        <end position="706"/>
    </location>
</feature>
<protein>
    <submittedName>
        <fullName evidence="9">DUF4316 domain-containing protein</fullName>
    </submittedName>
</protein>
<dbReference type="InterPro" id="IPR040568">
    <property type="entry name" value="LPD16"/>
</dbReference>
<evidence type="ECO:0000259" key="8">
    <source>
        <dbReference type="Pfam" id="PF18842"/>
    </source>
</evidence>
<evidence type="ECO:0000259" key="4">
    <source>
        <dbReference type="Pfam" id="PF14191"/>
    </source>
</evidence>
<evidence type="ECO:0000313" key="9">
    <source>
        <dbReference type="EMBL" id="MCC2230592.1"/>
    </source>
</evidence>
<reference evidence="9" key="1">
    <citation type="submission" date="2021-10" db="EMBL/GenBank/DDBJ databases">
        <title>Anaerobic single-cell dispensing facilitates the cultivation of human gut bacteria.</title>
        <authorList>
            <person name="Afrizal A."/>
        </authorList>
    </citation>
    <scope>NUCLEOTIDE SEQUENCE</scope>
    <source>
        <strain evidence="9">CLA-AA-H215</strain>
    </source>
</reference>
<dbReference type="EMBL" id="JAJEQR010000013">
    <property type="protein sequence ID" value="MCC2230592.1"/>
    <property type="molecule type" value="Genomic_DNA"/>
</dbReference>
<dbReference type="InterPro" id="IPR041045">
    <property type="entry name" value="LPD25"/>
</dbReference>
<evidence type="ECO:0000256" key="1">
    <source>
        <dbReference type="SAM" id="MobiDB-lite"/>
    </source>
</evidence>
<dbReference type="GO" id="GO:0003697">
    <property type="term" value="F:single-stranded DNA binding"/>
    <property type="evidence" value="ECO:0007669"/>
    <property type="project" value="InterPro"/>
</dbReference>
<keyword evidence="10" id="KW-1185">Reference proteome</keyword>
<feature type="domain" description="Large polyvalent protein associated" evidence="8">
    <location>
        <begin position="561"/>
        <end position="621"/>
    </location>
</feature>
<dbReference type="InterPro" id="IPR010359">
    <property type="entry name" value="IrrE_HExxH"/>
</dbReference>
<feature type="compositionally biased region" description="Basic and acidic residues" evidence="1">
    <location>
        <begin position="2152"/>
        <end position="2172"/>
    </location>
</feature>
<gene>
    <name evidence="9" type="ORF">LKD81_06190</name>
</gene>
<dbReference type="Pfam" id="PF14195">
    <property type="entry name" value="DUF4316"/>
    <property type="match status" value="1"/>
</dbReference>
<feature type="region of interest" description="Disordered" evidence="1">
    <location>
        <begin position="1043"/>
        <end position="1067"/>
    </location>
</feature>
<feature type="region of interest" description="Disordered" evidence="1">
    <location>
        <begin position="1462"/>
        <end position="1515"/>
    </location>
</feature>
<dbReference type="InterPro" id="IPR040936">
    <property type="entry name" value="LPD26"/>
</dbReference>
<dbReference type="Proteomes" id="UP001198182">
    <property type="component" value="Unassembled WGS sequence"/>
</dbReference>
<evidence type="ECO:0000259" key="2">
    <source>
        <dbReference type="Pfam" id="PF06114"/>
    </source>
</evidence>
<feature type="domain" description="Large polyvalent protein associated" evidence="7">
    <location>
        <begin position="822"/>
        <end position="911"/>
    </location>
</feature>
<dbReference type="InterPro" id="IPR009899">
    <property type="entry name" value="ArdA"/>
</dbReference>
<dbReference type="InterPro" id="IPR025465">
    <property type="entry name" value="DUF4316"/>
</dbReference>